<dbReference type="Proteomes" id="UP000031668">
    <property type="component" value="Unassembled WGS sequence"/>
</dbReference>
<comment type="caution">
    <text evidence="2">The sequence shown here is derived from an EMBL/GenBank/DDBJ whole genome shotgun (WGS) entry which is preliminary data.</text>
</comment>
<accession>A0A0C2MZ48</accession>
<sequence>MSARQIKRLTSKQEIENDKETECEVDESRRAIFDPMAANFEIEFLEEQSDQEPDETNRESEIGNQSKQDSAAPKSKKKKKRSKKNQNSVTEPTIQQDTPNSIIESKDISNFFIINKKNFDYTIEEDILYKFIEKRAVPIKYGKYVYSQTYMETTKKFYNLCVMGNEQELSVIKIGNQIIMMENPCHVESLFRYSFLSRVRDEPLEIQKNLVGI</sequence>
<gene>
    <name evidence="2" type="ORF">RF11_06427</name>
</gene>
<proteinExistence type="predicted"/>
<evidence type="ECO:0000256" key="1">
    <source>
        <dbReference type="SAM" id="MobiDB-lite"/>
    </source>
</evidence>
<organism evidence="2 3">
    <name type="scientific">Thelohanellus kitauei</name>
    <name type="common">Myxosporean</name>
    <dbReference type="NCBI Taxonomy" id="669202"/>
    <lineage>
        <taxon>Eukaryota</taxon>
        <taxon>Metazoa</taxon>
        <taxon>Cnidaria</taxon>
        <taxon>Myxozoa</taxon>
        <taxon>Myxosporea</taxon>
        <taxon>Bivalvulida</taxon>
        <taxon>Platysporina</taxon>
        <taxon>Myxobolidae</taxon>
        <taxon>Thelohanellus</taxon>
    </lineage>
</organism>
<reference evidence="2 3" key="1">
    <citation type="journal article" date="2014" name="Genome Biol. Evol.">
        <title>The genome of the myxosporean Thelohanellus kitauei shows adaptations to nutrient acquisition within its fish host.</title>
        <authorList>
            <person name="Yang Y."/>
            <person name="Xiong J."/>
            <person name="Zhou Z."/>
            <person name="Huo F."/>
            <person name="Miao W."/>
            <person name="Ran C."/>
            <person name="Liu Y."/>
            <person name="Zhang J."/>
            <person name="Feng J."/>
            <person name="Wang M."/>
            <person name="Wang M."/>
            <person name="Wang L."/>
            <person name="Yao B."/>
        </authorList>
    </citation>
    <scope>NUCLEOTIDE SEQUENCE [LARGE SCALE GENOMIC DNA]</scope>
    <source>
        <strain evidence="2">Wuqing</strain>
    </source>
</reference>
<feature type="compositionally biased region" description="Acidic residues" evidence="1">
    <location>
        <begin position="43"/>
        <end position="54"/>
    </location>
</feature>
<feature type="compositionally biased region" description="Basic residues" evidence="1">
    <location>
        <begin position="74"/>
        <end position="84"/>
    </location>
</feature>
<dbReference type="AlphaFoldDB" id="A0A0C2MZ48"/>
<dbReference type="EMBL" id="JWZT01001161">
    <property type="protein sequence ID" value="KII72596.1"/>
    <property type="molecule type" value="Genomic_DNA"/>
</dbReference>
<feature type="region of interest" description="Disordered" evidence="1">
    <location>
        <begin position="42"/>
        <end position="100"/>
    </location>
</feature>
<keyword evidence="3" id="KW-1185">Reference proteome</keyword>
<feature type="compositionally biased region" description="Basic residues" evidence="1">
    <location>
        <begin position="1"/>
        <end position="10"/>
    </location>
</feature>
<evidence type="ECO:0000313" key="2">
    <source>
        <dbReference type="EMBL" id="KII72596.1"/>
    </source>
</evidence>
<evidence type="ECO:0000313" key="3">
    <source>
        <dbReference type="Proteomes" id="UP000031668"/>
    </source>
</evidence>
<feature type="region of interest" description="Disordered" evidence="1">
    <location>
        <begin position="1"/>
        <end position="30"/>
    </location>
</feature>
<name>A0A0C2MZ48_THEKT</name>
<protein>
    <submittedName>
        <fullName evidence="2">Uncharacterized protein</fullName>
    </submittedName>
</protein>
<feature type="compositionally biased region" description="Basic and acidic residues" evidence="1">
    <location>
        <begin position="11"/>
        <end position="30"/>
    </location>
</feature>
<feature type="compositionally biased region" description="Polar residues" evidence="1">
    <location>
        <begin position="89"/>
        <end position="100"/>
    </location>
</feature>